<dbReference type="SUPFAM" id="SSF47648">
    <property type="entry name" value="Nucleoside phosphorylase/phosphoribosyltransferase N-terminal domain"/>
    <property type="match status" value="1"/>
</dbReference>
<evidence type="ECO:0000313" key="5">
    <source>
        <dbReference type="Proteomes" id="UP000530032"/>
    </source>
</evidence>
<sequence>MSISHYIKEIGRGTKGARSLTRAQACDLMGQILDGQVSDLELGGFCIAMRFKGESTEELAGFLDATQQRLPAWPQAATAQPVVVIPSYNGSRKLANLTPLLAGLLTKKGLPVLVHGCDTDDKRLGTDEVWQQLGWTRVERPTALEAGDKVWMQTRHLLAPLARLLQIRRQMGLRNPAHSIVKLLDPIHGPDTTRSGLVLASYTHPAYALPMAETLALRSTSALLVRGTEGEAVAAPHREPASMGVIAGEICFERSAIHSSQLILGEEKNPPEQDLNAQQTAQLTEEMLSGQRPVPAPIAQQVDQIVALHHAMQNNNAAGRASLHAFNRSPD</sequence>
<protein>
    <submittedName>
        <fullName evidence="4">DNA-binding protein YbiB</fullName>
    </submittedName>
</protein>
<dbReference type="InterPro" id="IPR035902">
    <property type="entry name" value="Nuc_phospho_transferase"/>
</dbReference>
<dbReference type="Gene3D" id="3.40.1030.10">
    <property type="entry name" value="Nucleoside phosphorylase/phosphoribosyltransferase catalytic domain"/>
    <property type="match status" value="1"/>
</dbReference>
<gene>
    <name evidence="4" type="primary">ybiB</name>
    <name evidence="4" type="ORF">HF327_016620</name>
</gene>
<dbReference type="EMBL" id="JABBCQ020000015">
    <property type="protein sequence ID" value="MBI1626119.1"/>
    <property type="molecule type" value="Genomic_DNA"/>
</dbReference>
<dbReference type="RefSeq" id="WP_198461411.1">
    <property type="nucleotide sequence ID" value="NZ_JABBCQ020000015.1"/>
</dbReference>
<keyword evidence="4" id="KW-0238">DNA-binding</keyword>
<dbReference type="SUPFAM" id="SSF52418">
    <property type="entry name" value="Nucleoside phosphorylase/phosphoribosyltransferase catalytic domain"/>
    <property type="match status" value="1"/>
</dbReference>
<dbReference type="PANTHER" id="PTHR43285:SF4">
    <property type="entry name" value="TRANSFERASE"/>
    <property type="match status" value="1"/>
</dbReference>
<evidence type="ECO:0000259" key="3">
    <source>
        <dbReference type="Pfam" id="PF02885"/>
    </source>
</evidence>
<dbReference type="InterPro" id="IPR017459">
    <property type="entry name" value="Glycosyl_Trfase_fam3_N_dom"/>
</dbReference>
<dbReference type="InterPro" id="IPR005940">
    <property type="entry name" value="Anthranilate_Pribosyl_Tfrase"/>
</dbReference>
<evidence type="ECO:0000256" key="2">
    <source>
        <dbReference type="ARBA" id="ARBA00022679"/>
    </source>
</evidence>
<feature type="domain" description="Glycosyl transferase family 3 N-terminal" evidence="3">
    <location>
        <begin position="5"/>
        <end position="67"/>
    </location>
</feature>
<dbReference type="PANTHER" id="PTHR43285">
    <property type="entry name" value="ANTHRANILATE PHOSPHORIBOSYLTRANSFERASE"/>
    <property type="match status" value="1"/>
</dbReference>
<dbReference type="GO" id="GO:0000162">
    <property type="term" value="P:L-tryptophan biosynthetic process"/>
    <property type="evidence" value="ECO:0007669"/>
    <property type="project" value="InterPro"/>
</dbReference>
<evidence type="ECO:0000256" key="1">
    <source>
        <dbReference type="ARBA" id="ARBA00022676"/>
    </source>
</evidence>
<name>A0A843BGA6_9BURK</name>
<accession>A0A843BGA6</accession>
<dbReference type="GO" id="GO:0004048">
    <property type="term" value="F:anthranilate phosphoribosyltransferase activity"/>
    <property type="evidence" value="ECO:0007669"/>
    <property type="project" value="InterPro"/>
</dbReference>
<dbReference type="Pfam" id="PF02885">
    <property type="entry name" value="Glycos_trans_3N"/>
    <property type="match status" value="1"/>
</dbReference>
<reference evidence="4" key="1">
    <citation type="submission" date="2020-12" db="EMBL/GenBank/DDBJ databases">
        <title>Comamonas sp. nov., isolated from stream water.</title>
        <authorList>
            <person name="Park K.-H."/>
        </authorList>
    </citation>
    <scope>NUCLEOTIDE SEQUENCE</scope>
    <source>
        <strain evidence="4">EJ-4</strain>
    </source>
</reference>
<organism evidence="4 5">
    <name type="scientific">Comamonas suwonensis</name>
    <dbReference type="NCBI Taxonomy" id="2606214"/>
    <lineage>
        <taxon>Bacteria</taxon>
        <taxon>Pseudomonadati</taxon>
        <taxon>Pseudomonadota</taxon>
        <taxon>Betaproteobacteria</taxon>
        <taxon>Burkholderiales</taxon>
        <taxon>Comamonadaceae</taxon>
        <taxon>Comamonas</taxon>
    </lineage>
</organism>
<evidence type="ECO:0000313" key="4">
    <source>
        <dbReference type="EMBL" id="MBI1626119.1"/>
    </source>
</evidence>
<dbReference type="GO" id="GO:0005829">
    <property type="term" value="C:cytosol"/>
    <property type="evidence" value="ECO:0007669"/>
    <property type="project" value="TreeGrafter"/>
</dbReference>
<keyword evidence="1" id="KW-0328">Glycosyltransferase</keyword>
<dbReference type="InterPro" id="IPR036320">
    <property type="entry name" value="Glycosyl_Trfase_fam3_N_dom_sf"/>
</dbReference>
<keyword evidence="5" id="KW-1185">Reference proteome</keyword>
<dbReference type="Proteomes" id="UP000530032">
    <property type="component" value="Unassembled WGS sequence"/>
</dbReference>
<dbReference type="NCBIfam" id="NF006005">
    <property type="entry name" value="PRK08136.1"/>
    <property type="match status" value="1"/>
</dbReference>
<dbReference type="AlphaFoldDB" id="A0A843BGA6"/>
<comment type="caution">
    <text evidence="4">The sequence shown here is derived from an EMBL/GenBank/DDBJ whole genome shotgun (WGS) entry which is preliminary data.</text>
</comment>
<dbReference type="GO" id="GO:0003677">
    <property type="term" value="F:DNA binding"/>
    <property type="evidence" value="ECO:0007669"/>
    <property type="project" value="UniProtKB-KW"/>
</dbReference>
<dbReference type="Gene3D" id="1.20.970.10">
    <property type="entry name" value="Transferase, Pyrimidine Nucleoside Phosphorylase, Chain C"/>
    <property type="match status" value="1"/>
</dbReference>
<keyword evidence="2" id="KW-0808">Transferase</keyword>
<proteinExistence type="predicted"/>